<dbReference type="Gene3D" id="2.40.128.680">
    <property type="match status" value="1"/>
</dbReference>
<organism evidence="1 2">
    <name type="scientific">Caligus rogercresseyi</name>
    <name type="common">Sea louse</name>
    <dbReference type="NCBI Taxonomy" id="217165"/>
    <lineage>
        <taxon>Eukaryota</taxon>
        <taxon>Metazoa</taxon>
        <taxon>Ecdysozoa</taxon>
        <taxon>Arthropoda</taxon>
        <taxon>Crustacea</taxon>
        <taxon>Multicrustacea</taxon>
        <taxon>Hexanauplia</taxon>
        <taxon>Copepoda</taxon>
        <taxon>Siphonostomatoida</taxon>
        <taxon>Caligidae</taxon>
        <taxon>Caligus</taxon>
    </lineage>
</organism>
<name>A0A7T8KID7_CALRO</name>
<dbReference type="Proteomes" id="UP000595437">
    <property type="component" value="Chromosome 1"/>
</dbReference>
<dbReference type="OrthoDB" id="6222486at2759"/>
<dbReference type="AlphaFoldDB" id="A0A7T8KID7"/>
<gene>
    <name evidence="1" type="ORF">FKW44_001194</name>
</gene>
<accession>A0A7T8KID7</accession>
<evidence type="ECO:0000313" key="2">
    <source>
        <dbReference type="Proteomes" id="UP000595437"/>
    </source>
</evidence>
<reference evidence="2" key="1">
    <citation type="submission" date="2021-01" db="EMBL/GenBank/DDBJ databases">
        <title>Caligus Genome Assembly.</title>
        <authorList>
            <person name="Gallardo-Escarate C."/>
        </authorList>
    </citation>
    <scope>NUCLEOTIDE SEQUENCE [LARGE SCALE GENOMIC DNA]</scope>
</reference>
<proteinExistence type="predicted"/>
<keyword evidence="2" id="KW-1185">Reference proteome</keyword>
<protein>
    <submittedName>
        <fullName evidence="1">Uncharacterized protein</fullName>
    </submittedName>
</protein>
<sequence length="118" mass="13395">MSKATKIVNDPEVEFKNPIHFVPVETEDYDGTADAEISTYFEKRMEKGPDGGLSHSKVFDFPEGFSGLVLKDGSRQRLSVKDEKSFTYWNYDKDVEARDDGLRMAMDWIPLSNALHSA</sequence>
<evidence type="ECO:0000313" key="1">
    <source>
        <dbReference type="EMBL" id="QQP56507.1"/>
    </source>
</evidence>
<dbReference type="EMBL" id="CP045890">
    <property type="protein sequence ID" value="QQP56507.1"/>
    <property type="molecule type" value="Genomic_DNA"/>
</dbReference>